<dbReference type="AlphaFoldDB" id="A0A0E9TQ10"/>
<evidence type="ECO:0000313" key="1">
    <source>
        <dbReference type="EMBL" id="JAH55671.1"/>
    </source>
</evidence>
<name>A0A0E9TQ10_ANGAN</name>
<reference evidence="1" key="1">
    <citation type="submission" date="2014-11" db="EMBL/GenBank/DDBJ databases">
        <authorList>
            <person name="Amaro Gonzalez C."/>
        </authorList>
    </citation>
    <scope>NUCLEOTIDE SEQUENCE</scope>
</reference>
<proteinExistence type="predicted"/>
<accession>A0A0E9TQ10</accession>
<reference evidence="1" key="2">
    <citation type="journal article" date="2015" name="Fish Shellfish Immunol.">
        <title>Early steps in the European eel (Anguilla anguilla)-Vibrio vulnificus interaction in the gills: Role of the RtxA13 toxin.</title>
        <authorList>
            <person name="Callol A."/>
            <person name="Pajuelo D."/>
            <person name="Ebbesson L."/>
            <person name="Teles M."/>
            <person name="MacKenzie S."/>
            <person name="Amaro C."/>
        </authorList>
    </citation>
    <scope>NUCLEOTIDE SEQUENCE</scope>
</reference>
<protein>
    <submittedName>
        <fullName evidence="1">Uncharacterized protein</fullName>
    </submittedName>
</protein>
<dbReference type="EMBL" id="GBXM01052906">
    <property type="protein sequence ID" value="JAH55671.1"/>
    <property type="molecule type" value="Transcribed_RNA"/>
</dbReference>
<organism evidence="1">
    <name type="scientific">Anguilla anguilla</name>
    <name type="common">European freshwater eel</name>
    <name type="synonym">Muraena anguilla</name>
    <dbReference type="NCBI Taxonomy" id="7936"/>
    <lineage>
        <taxon>Eukaryota</taxon>
        <taxon>Metazoa</taxon>
        <taxon>Chordata</taxon>
        <taxon>Craniata</taxon>
        <taxon>Vertebrata</taxon>
        <taxon>Euteleostomi</taxon>
        <taxon>Actinopterygii</taxon>
        <taxon>Neopterygii</taxon>
        <taxon>Teleostei</taxon>
        <taxon>Anguilliformes</taxon>
        <taxon>Anguillidae</taxon>
        <taxon>Anguilla</taxon>
    </lineage>
</organism>
<sequence>MTFYALHSFKVVANNTKLFIFLTKTFSHALHIMYLVHAIREL</sequence>